<name>S5AEP1_9ALTE</name>
<proteinExistence type="predicted"/>
<dbReference type="AlphaFoldDB" id="S5AEP1"/>
<dbReference type="KEGG" id="amh:I633_04420"/>
<gene>
    <name evidence="1" type="ORF">I633_04420</name>
</gene>
<dbReference type="Proteomes" id="UP000014909">
    <property type="component" value="Chromosome"/>
</dbReference>
<sequence length="136" mass="15669">MLAMTRNFSNSSISYKDGIITSTLHGIFNESSAEEYKEQLFELVMGLNKKPFALLADISQVEGATPEAFDIVKRIINRLPEMGLVAKAYVYHGPVIRGIIFQRIPELKRLGYLFFTDIDEARLWLLQEYKRKFHPV</sequence>
<dbReference type="HOGENOM" id="CLU_1871059_0_0_6"/>
<dbReference type="PATRIC" id="fig|1300253.3.peg.913"/>
<evidence type="ECO:0000313" key="1">
    <source>
        <dbReference type="EMBL" id="AGP77126.1"/>
    </source>
</evidence>
<evidence type="ECO:0000313" key="2">
    <source>
        <dbReference type="Proteomes" id="UP000014909"/>
    </source>
</evidence>
<evidence type="ECO:0008006" key="3">
    <source>
        <dbReference type="Google" id="ProtNLM"/>
    </source>
</evidence>
<organism evidence="1 2">
    <name type="scientific">Alteromonas mediterranea 615</name>
    <dbReference type="NCBI Taxonomy" id="1300253"/>
    <lineage>
        <taxon>Bacteria</taxon>
        <taxon>Pseudomonadati</taxon>
        <taxon>Pseudomonadota</taxon>
        <taxon>Gammaproteobacteria</taxon>
        <taxon>Alteromonadales</taxon>
        <taxon>Alteromonadaceae</taxon>
        <taxon>Alteromonas/Salinimonas group</taxon>
        <taxon>Alteromonas</taxon>
    </lineage>
</organism>
<reference evidence="1 2" key="1">
    <citation type="journal article" date="2013" name="Genome Biol. Evol.">
        <title>Genomic Diversity of "Deep Ecotype" Alteromonas macleodii Isolates: Evidence for Pan-Mediterranean Clonal Frames.</title>
        <authorList>
            <person name="Lopez-Perez M."/>
            <person name="Gonzaga A."/>
            <person name="Rodriguez-Valera F."/>
        </authorList>
    </citation>
    <scope>NUCLEOTIDE SEQUENCE [LARGE SCALE GENOMIC DNA]</scope>
    <source>
        <strain evidence="2">'English Channel 615'</strain>
    </source>
</reference>
<dbReference type="BioCyc" id="AMAC1300253:G12YX-703-MONOMER"/>
<protein>
    <recommendedName>
        <fullName evidence="3">STAS/SEC14 domain-containing protein</fullName>
    </recommendedName>
</protein>
<dbReference type="EMBL" id="CP004846">
    <property type="protein sequence ID" value="AGP77126.1"/>
    <property type="molecule type" value="Genomic_DNA"/>
</dbReference>
<accession>S5AEP1</accession>